<dbReference type="KEGG" id="vg:16546814"/>
<evidence type="ECO:0000313" key="2">
    <source>
        <dbReference type="Proteomes" id="UP000015572"/>
    </source>
</evidence>
<sequence length="74" mass="8095">MIALGTEVPELQPEHADGTWWADVEGDLWHPCPFGWVCVHRTPFSIDSQLGSPTALFGPYRAVLAPATETDSDT</sequence>
<accession>S5Y1C7</accession>
<dbReference type="Proteomes" id="UP000015572">
    <property type="component" value="Segment"/>
</dbReference>
<proteinExistence type="predicted"/>
<protein>
    <submittedName>
        <fullName evidence="1">Uncharacterized protein</fullName>
    </submittedName>
</protein>
<organism evidence="1 2">
    <name type="scientific">Mycobacterium phage Phelemich</name>
    <dbReference type="NCBI Taxonomy" id="1383055"/>
    <lineage>
        <taxon>Viruses</taxon>
        <taxon>Duplodnaviria</taxon>
        <taxon>Heunggongvirae</taxon>
        <taxon>Uroviricota</taxon>
        <taxon>Caudoviricetes</taxon>
        <taxon>Bclasvirinae</taxon>
        <taxon>Acadianvirus</taxon>
        <taxon>Acadianvirus reprobate</taxon>
    </lineage>
</organism>
<dbReference type="RefSeq" id="YP_008409891.1">
    <property type="nucleotide sequence ID" value="NC_022063.1"/>
</dbReference>
<evidence type="ECO:0000313" key="1">
    <source>
        <dbReference type="EMBL" id="AGT13979.1"/>
    </source>
</evidence>
<gene>
    <name evidence="1" type="primary">65</name>
    <name evidence="1" type="ORF">PHELEMICH_65</name>
</gene>
<dbReference type="EMBL" id="KF416341">
    <property type="protein sequence ID" value="AGT13979.1"/>
    <property type="molecule type" value="Genomic_DNA"/>
</dbReference>
<dbReference type="GeneID" id="16546814"/>
<reference evidence="1 2" key="1">
    <citation type="submission" date="2013-07" db="EMBL/GenBank/DDBJ databases">
        <authorList>
            <person name="Dludla P."/>
            <person name="Dlamini T."/>
            <person name="Khumalo Z."/>
            <person name="Masondo G."/>
            <person name="Mazeka N."/>
            <person name="Ngcobo S."/>
            <person name="Nkondlo N."/>
            <person name="Mbhele L."/>
            <person name="Mbisi Z."/>
            <person name="Mkhwanazi S."/>
            <person name="Mvubu N."/>
            <person name="Naicker R."/>
            <person name="Ncube M."/>
            <person name="Wilson T."/>
            <person name="Mayer O."/>
            <person name="Jain P."/>
            <person name="Larsen M.H."/>
            <person name="Jacobs W.R."/>
            <person name="Rubin E.J."/>
            <person name="Russell D.A."/>
            <person name="Bowman C.A."/>
            <person name="Hendrix R.W."/>
            <person name="Jacobs-Sera D."/>
            <person name="Hatfull G.F."/>
        </authorList>
    </citation>
    <scope>NUCLEOTIDE SEQUENCE [LARGE SCALE GENOMIC DNA]</scope>
</reference>
<name>S5Y1C7_9CAUD</name>